<dbReference type="Pfam" id="PF00565">
    <property type="entry name" value="SNase"/>
    <property type="match status" value="1"/>
</dbReference>
<evidence type="ECO:0000313" key="7">
    <source>
        <dbReference type="EMBL" id="GAA5525860.1"/>
    </source>
</evidence>
<name>A0ABP9WRM6_9GAMM</name>
<dbReference type="Proteomes" id="UP001408594">
    <property type="component" value="Unassembled WGS sequence"/>
</dbReference>
<sequence>MSNPASPTAFSRRSRAAKKAPWARARGAFFCACLFYAAALLCSLPATADCVLGPADEIVTLKKVQDGDTLLLRDGRRVRLIGVNAPELARDGRPAQPLALESRQFVERFLGRGELKLVYDRDRHDRYGRLLAHVHNSRGDSLEAALLSAGLAFHVAIAPNLSLAECLAQRQAQARRAGRGLWAEGVWPVLQARDVRPGDGGFVRLRGRVLAVERNRFVWLELDGPVAVRLRQAPREFNHTQDHTENYKQDQDRDPDPDAESGQPPRRHWLNREIEVKGWLVDRGAKYASRHPQNKRWFIAIDSEFTIEISRN</sequence>
<protein>
    <recommendedName>
        <fullName evidence="6">TNase-like domain-containing protein</fullName>
    </recommendedName>
</protein>
<dbReference type="EMBL" id="BAABRT010000021">
    <property type="protein sequence ID" value="GAA5525860.1"/>
    <property type="molecule type" value="Genomic_DNA"/>
</dbReference>
<dbReference type="Gene3D" id="2.40.50.90">
    <property type="match status" value="1"/>
</dbReference>
<evidence type="ECO:0000256" key="2">
    <source>
        <dbReference type="ARBA" id="ARBA00022759"/>
    </source>
</evidence>
<dbReference type="PANTHER" id="PTHR12302">
    <property type="entry name" value="EBNA2 BINDING PROTEIN P100"/>
    <property type="match status" value="1"/>
</dbReference>
<accession>A0ABP9WRM6</accession>
<keyword evidence="2" id="KW-0255">Endonuclease</keyword>
<feature type="compositionally biased region" description="Basic and acidic residues" evidence="4">
    <location>
        <begin position="234"/>
        <end position="256"/>
    </location>
</feature>
<gene>
    <name evidence="7" type="ORF">Maes01_02433</name>
</gene>
<dbReference type="InterPro" id="IPR016071">
    <property type="entry name" value="Staphylococal_nuclease_OB-fold"/>
</dbReference>
<organism evidence="7 8">
    <name type="scientific">Microbulbifer aestuariivivens</name>
    <dbReference type="NCBI Taxonomy" id="1908308"/>
    <lineage>
        <taxon>Bacteria</taxon>
        <taxon>Pseudomonadati</taxon>
        <taxon>Pseudomonadota</taxon>
        <taxon>Gammaproteobacteria</taxon>
        <taxon>Cellvibrionales</taxon>
        <taxon>Microbulbiferaceae</taxon>
        <taxon>Microbulbifer</taxon>
    </lineage>
</organism>
<evidence type="ECO:0000256" key="1">
    <source>
        <dbReference type="ARBA" id="ARBA00022722"/>
    </source>
</evidence>
<dbReference type="SMART" id="SM00318">
    <property type="entry name" value="SNc"/>
    <property type="match status" value="1"/>
</dbReference>
<evidence type="ECO:0000313" key="8">
    <source>
        <dbReference type="Proteomes" id="UP001408594"/>
    </source>
</evidence>
<evidence type="ECO:0000259" key="6">
    <source>
        <dbReference type="PROSITE" id="PS50830"/>
    </source>
</evidence>
<dbReference type="PROSITE" id="PS50830">
    <property type="entry name" value="TNASE_3"/>
    <property type="match status" value="1"/>
</dbReference>
<feature type="signal peptide" evidence="5">
    <location>
        <begin position="1"/>
        <end position="48"/>
    </location>
</feature>
<dbReference type="InterPro" id="IPR035437">
    <property type="entry name" value="SNase_OB-fold_sf"/>
</dbReference>
<evidence type="ECO:0000256" key="5">
    <source>
        <dbReference type="SAM" id="SignalP"/>
    </source>
</evidence>
<evidence type="ECO:0000256" key="4">
    <source>
        <dbReference type="SAM" id="MobiDB-lite"/>
    </source>
</evidence>
<feature type="domain" description="TNase-like" evidence="6">
    <location>
        <begin position="55"/>
        <end position="184"/>
    </location>
</feature>
<keyword evidence="8" id="KW-1185">Reference proteome</keyword>
<keyword evidence="5" id="KW-0732">Signal</keyword>
<feature type="chain" id="PRO_5045161169" description="TNase-like domain-containing protein" evidence="5">
    <location>
        <begin position="49"/>
        <end position="312"/>
    </location>
</feature>
<reference evidence="7 8" key="1">
    <citation type="submission" date="2024-02" db="EMBL/GenBank/DDBJ databases">
        <title>Microbulbifer aestuariivivens NBRC 112533.</title>
        <authorList>
            <person name="Ichikawa N."/>
            <person name="Katano-Makiyama Y."/>
            <person name="Hidaka K."/>
        </authorList>
    </citation>
    <scope>NUCLEOTIDE SEQUENCE [LARGE SCALE GENOMIC DNA]</scope>
    <source>
        <strain evidence="7 8">NBRC 112533</strain>
    </source>
</reference>
<keyword evidence="3" id="KW-0378">Hydrolase</keyword>
<feature type="region of interest" description="Disordered" evidence="4">
    <location>
        <begin position="234"/>
        <end position="267"/>
    </location>
</feature>
<comment type="caution">
    <text evidence="7">The sequence shown here is derived from an EMBL/GenBank/DDBJ whole genome shotgun (WGS) entry which is preliminary data.</text>
</comment>
<keyword evidence="1" id="KW-0540">Nuclease</keyword>
<dbReference type="PANTHER" id="PTHR12302:SF3">
    <property type="entry name" value="SERINE_THREONINE-PROTEIN KINASE 31"/>
    <property type="match status" value="1"/>
</dbReference>
<proteinExistence type="predicted"/>
<dbReference type="SUPFAM" id="SSF50199">
    <property type="entry name" value="Staphylococcal nuclease"/>
    <property type="match status" value="1"/>
</dbReference>
<evidence type="ECO:0000256" key="3">
    <source>
        <dbReference type="ARBA" id="ARBA00022801"/>
    </source>
</evidence>